<dbReference type="Proteomes" id="UP001155483">
    <property type="component" value="Unassembled WGS sequence"/>
</dbReference>
<comment type="caution">
    <text evidence="1">The sequence shown here is derived from an EMBL/GenBank/DDBJ whole genome shotgun (WGS) entry which is preliminary data.</text>
</comment>
<name>A0A9X2XPL0_9BACT</name>
<reference evidence="1" key="1">
    <citation type="submission" date="2022-09" db="EMBL/GenBank/DDBJ databases">
        <authorList>
            <person name="Yuan C."/>
            <person name="Ke Z."/>
        </authorList>
    </citation>
    <scope>NUCLEOTIDE SEQUENCE</scope>
    <source>
        <strain evidence="1">LB-8</strain>
    </source>
</reference>
<dbReference type="RefSeq" id="WP_279299047.1">
    <property type="nucleotide sequence ID" value="NZ_JAOTIF010000022.1"/>
</dbReference>
<evidence type="ECO:0000313" key="1">
    <source>
        <dbReference type="EMBL" id="MCU7551608.1"/>
    </source>
</evidence>
<dbReference type="EMBL" id="JAOTIF010000022">
    <property type="protein sequence ID" value="MCU7551608.1"/>
    <property type="molecule type" value="Genomic_DNA"/>
</dbReference>
<dbReference type="AlphaFoldDB" id="A0A9X2XPL0"/>
<organism evidence="1 2">
    <name type="scientific">Paraflavisolibacter caeni</name>
    <dbReference type="NCBI Taxonomy" id="2982496"/>
    <lineage>
        <taxon>Bacteria</taxon>
        <taxon>Pseudomonadati</taxon>
        <taxon>Bacteroidota</taxon>
        <taxon>Chitinophagia</taxon>
        <taxon>Chitinophagales</taxon>
        <taxon>Chitinophagaceae</taxon>
        <taxon>Paraflavisolibacter</taxon>
    </lineage>
</organism>
<sequence>MAKTRIILYTKDVIIITGKSDRTARRMIAAIRKKFHKDKDALVSVDDFCSFTGLKEEQVREILRN</sequence>
<gene>
    <name evidence="1" type="ORF">OCK74_20985</name>
</gene>
<keyword evidence="2" id="KW-1185">Reference proteome</keyword>
<accession>A0A9X2XPL0</accession>
<proteinExistence type="predicted"/>
<reference evidence="1" key="2">
    <citation type="submission" date="2023-04" db="EMBL/GenBank/DDBJ databases">
        <title>Paracnuella aquatica gen. nov., sp. nov., a member of the family Chitinophagaceae isolated from a hot spring.</title>
        <authorList>
            <person name="Wang C."/>
        </authorList>
    </citation>
    <scope>NUCLEOTIDE SEQUENCE</scope>
    <source>
        <strain evidence="1">LB-8</strain>
    </source>
</reference>
<protein>
    <submittedName>
        <fullName evidence="1">Uncharacterized protein</fullName>
    </submittedName>
</protein>
<evidence type="ECO:0000313" key="2">
    <source>
        <dbReference type="Proteomes" id="UP001155483"/>
    </source>
</evidence>